<evidence type="ECO:0000259" key="11">
    <source>
        <dbReference type="PROSITE" id="PS50240"/>
    </source>
</evidence>
<dbReference type="PANTHER" id="PTHR24252">
    <property type="entry name" value="ACROSIN-RELATED"/>
    <property type="match status" value="1"/>
</dbReference>
<feature type="domain" description="SRCR" evidence="12">
    <location>
        <begin position="128"/>
        <end position="185"/>
    </location>
</feature>
<keyword evidence="10" id="KW-0472">Membrane</keyword>
<gene>
    <name evidence="13" type="primary">LOC109873214</name>
</gene>
<dbReference type="PRINTS" id="PR00722">
    <property type="entry name" value="CHYMOTRYPSIN"/>
</dbReference>
<evidence type="ECO:0000256" key="3">
    <source>
        <dbReference type="ARBA" id="ARBA00022825"/>
    </source>
</evidence>
<evidence type="ECO:0000256" key="10">
    <source>
        <dbReference type="SAM" id="Phobius"/>
    </source>
</evidence>
<dbReference type="InterPro" id="IPR033116">
    <property type="entry name" value="TRYPSIN_SER"/>
</dbReference>
<dbReference type="PROSITE" id="PS50240">
    <property type="entry name" value="TRYPSIN_DOM"/>
    <property type="match status" value="1"/>
</dbReference>
<dbReference type="GeneTree" id="ENSGT00940000155207"/>
<protein>
    <submittedName>
        <fullName evidence="13">Transmembrane serine protease 2</fullName>
    </submittedName>
</protein>
<dbReference type="Ensembl" id="ENSOKIT00005069508.1">
    <property type="protein sequence ID" value="ENSOKIP00005065383.1"/>
    <property type="gene ID" value="ENSOKIG00005028091.1"/>
</dbReference>
<dbReference type="InterPro" id="IPR036055">
    <property type="entry name" value="LDL_receptor-like_sf"/>
</dbReference>
<dbReference type="InterPro" id="IPR018114">
    <property type="entry name" value="TRYPSIN_HIS"/>
</dbReference>
<dbReference type="SUPFAM" id="SSF56487">
    <property type="entry name" value="SRCR-like"/>
    <property type="match status" value="1"/>
</dbReference>
<dbReference type="Gene3D" id="3.10.250.10">
    <property type="entry name" value="SRCR-like domain"/>
    <property type="match status" value="1"/>
</dbReference>
<evidence type="ECO:0000259" key="12">
    <source>
        <dbReference type="PROSITE" id="PS50287"/>
    </source>
</evidence>
<dbReference type="Pfam" id="PF00089">
    <property type="entry name" value="Trypsin"/>
    <property type="match status" value="1"/>
</dbReference>
<dbReference type="SMART" id="SM00020">
    <property type="entry name" value="Tryp_SPc"/>
    <property type="match status" value="1"/>
</dbReference>
<dbReference type="InterPro" id="IPR001314">
    <property type="entry name" value="Peptidase_S1A"/>
</dbReference>
<dbReference type="InterPro" id="IPR009003">
    <property type="entry name" value="Peptidase_S1_PA"/>
</dbReference>
<evidence type="ECO:0000256" key="8">
    <source>
        <dbReference type="RuleBase" id="RU363034"/>
    </source>
</evidence>
<dbReference type="PROSITE" id="PS00134">
    <property type="entry name" value="TRYPSIN_HIS"/>
    <property type="match status" value="1"/>
</dbReference>
<evidence type="ECO:0000313" key="13">
    <source>
        <dbReference type="Ensembl" id="ENSOKIP00005065383.1"/>
    </source>
</evidence>
<keyword evidence="5" id="KW-0325">Glycoprotein</keyword>
<evidence type="ECO:0000256" key="9">
    <source>
        <dbReference type="SAM" id="MobiDB-lite"/>
    </source>
</evidence>
<sequence>MNNNQTPGPQYVNRGFQQGEGRPPPTASALKMHNVPPSICPQYTPQYAPKTINTHHTVTPGLPHPVPEQKVVKKSHCKCIVASILSVLVFLGATGALVWYFLFNQCVLGRSCRQGCVYLSASKWCDGIRDCPGGEDETQCLRLYGSSSVLQSYSSDSQTWKPVCADDWNDNFGRATCKKMGYSSGSYVRSSQRNPGSLASEGYLKLSSFDPQSLLQRQLTGSPYCSAQAVSLQCIDCGVSIAAPWSRIVGGDIAVSGAWPWQVSLHARGQHLCGGSIISPEWILTAAHCVETLSGPSQWTVYAGYLALTQMDFATGNSVGHIISHEKYDKQTSDNDIALMKLSTPLTMSNTVRPVCLPNVGVNLTPQREAWISGWGSIRSGGSSSGNLRQAQITMYSRETCNASLVYNGLVTASMICAGTLAGGVDSCQGDSGGPMVAKEGSVWWLVGDTSWGIGCALRNKPGVYGNVTHFLPWIYEQMQHKGDVWNIVDEVDQCR</sequence>
<dbReference type="InterPro" id="IPR002172">
    <property type="entry name" value="LDrepeatLR_classA_rpt"/>
</dbReference>
<dbReference type="SUPFAM" id="SSF50494">
    <property type="entry name" value="Trypsin-like serine proteases"/>
    <property type="match status" value="1"/>
</dbReference>
<feature type="domain" description="Peptidase S1" evidence="11">
    <location>
        <begin position="248"/>
        <end position="480"/>
    </location>
</feature>
<dbReference type="SMART" id="SM00202">
    <property type="entry name" value="SR"/>
    <property type="match status" value="1"/>
</dbReference>
<dbReference type="PROSITE" id="PS00135">
    <property type="entry name" value="TRYPSIN_SER"/>
    <property type="match status" value="1"/>
</dbReference>
<dbReference type="SUPFAM" id="SSF57424">
    <property type="entry name" value="LDL receptor-like module"/>
    <property type="match status" value="1"/>
</dbReference>
<keyword evidence="1 8" id="KW-0645">Protease</keyword>
<proteinExistence type="predicted"/>
<dbReference type="GO" id="GO:0016020">
    <property type="term" value="C:membrane"/>
    <property type="evidence" value="ECO:0007669"/>
    <property type="project" value="InterPro"/>
</dbReference>
<dbReference type="Pfam" id="PF15494">
    <property type="entry name" value="SRCR_2"/>
    <property type="match status" value="1"/>
</dbReference>
<dbReference type="AlphaFoldDB" id="A0A8C7I002"/>
<keyword evidence="10" id="KW-1133">Transmembrane helix</keyword>
<feature type="transmembrane region" description="Helical" evidence="10">
    <location>
        <begin position="79"/>
        <end position="102"/>
    </location>
</feature>
<dbReference type="CDD" id="cd00190">
    <property type="entry name" value="Tryp_SPc"/>
    <property type="match status" value="1"/>
</dbReference>
<dbReference type="FunFam" id="2.40.10.10:FF:000003">
    <property type="entry name" value="Transmembrane serine protease 3"/>
    <property type="match status" value="1"/>
</dbReference>
<evidence type="ECO:0000256" key="6">
    <source>
        <dbReference type="PROSITE-ProRule" id="PRU00124"/>
    </source>
</evidence>
<dbReference type="PANTHER" id="PTHR24252:SF30">
    <property type="entry name" value="TRANSMEMBRANE SERINE PROTEASE 2"/>
    <property type="match status" value="1"/>
</dbReference>
<dbReference type="Proteomes" id="UP000694557">
    <property type="component" value="Unassembled WGS sequence"/>
</dbReference>
<dbReference type="InterPro" id="IPR036772">
    <property type="entry name" value="SRCR-like_dom_sf"/>
</dbReference>
<reference evidence="13" key="2">
    <citation type="submission" date="2025-09" db="UniProtKB">
        <authorList>
            <consortium name="Ensembl"/>
        </authorList>
    </citation>
    <scope>IDENTIFICATION</scope>
</reference>
<evidence type="ECO:0000256" key="2">
    <source>
        <dbReference type="ARBA" id="ARBA00022801"/>
    </source>
</evidence>
<evidence type="ECO:0000313" key="14">
    <source>
        <dbReference type="Proteomes" id="UP000694557"/>
    </source>
</evidence>
<evidence type="ECO:0000256" key="1">
    <source>
        <dbReference type="ARBA" id="ARBA00022670"/>
    </source>
</evidence>
<accession>A0A8C7I002</accession>
<dbReference type="InterPro" id="IPR001190">
    <property type="entry name" value="SRCR"/>
</dbReference>
<dbReference type="InterPro" id="IPR043504">
    <property type="entry name" value="Peptidase_S1_PA_chymotrypsin"/>
</dbReference>
<keyword evidence="4 6" id="KW-1015">Disulfide bond</keyword>
<reference evidence="13" key="1">
    <citation type="submission" date="2025-08" db="UniProtKB">
        <authorList>
            <consortium name="Ensembl"/>
        </authorList>
    </citation>
    <scope>IDENTIFICATION</scope>
</reference>
<evidence type="ECO:0000256" key="7">
    <source>
        <dbReference type="PROSITE-ProRule" id="PRU00196"/>
    </source>
</evidence>
<keyword evidence="3 8" id="KW-0720">Serine protease</keyword>
<organism evidence="13 14">
    <name type="scientific">Oncorhynchus kisutch</name>
    <name type="common">Coho salmon</name>
    <name type="synonym">Salmo kisutch</name>
    <dbReference type="NCBI Taxonomy" id="8019"/>
    <lineage>
        <taxon>Eukaryota</taxon>
        <taxon>Metazoa</taxon>
        <taxon>Chordata</taxon>
        <taxon>Craniata</taxon>
        <taxon>Vertebrata</taxon>
        <taxon>Euteleostomi</taxon>
        <taxon>Actinopterygii</taxon>
        <taxon>Neopterygii</taxon>
        <taxon>Teleostei</taxon>
        <taxon>Protacanthopterygii</taxon>
        <taxon>Salmoniformes</taxon>
        <taxon>Salmonidae</taxon>
        <taxon>Salmoninae</taxon>
        <taxon>Oncorhynchus</taxon>
    </lineage>
</organism>
<evidence type="ECO:0000256" key="5">
    <source>
        <dbReference type="ARBA" id="ARBA00023180"/>
    </source>
</evidence>
<dbReference type="InterPro" id="IPR001254">
    <property type="entry name" value="Trypsin_dom"/>
</dbReference>
<name>A0A8C7I002_ONCKI</name>
<dbReference type="GO" id="GO:0004252">
    <property type="term" value="F:serine-type endopeptidase activity"/>
    <property type="evidence" value="ECO:0007669"/>
    <property type="project" value="InterPro"/>
</dbReference>
<evidence type="ECO:0000256" key="4">
    <source>
        <dbReference type="ARBA" id="ARBA00023157"/>
    </source>
</evidence>
<dbReference type="Gene3D" id="2.40.10.10">
    <property type="entry name" value="Trypsin-like serine proteases"/>
    <property type="match status" value="2"/>
</dbReference>
<dbReference type="CDD" id="cd00112">
    <property type="entry name" value="LDLa"/>
    <property type="match status" value="1"/>
</dbReference>
<keyword evidence="2 8" id="KW-0378">Hydrolase</keyword>
<dbReference type="PROSITE" id="PS50287">
    <property type="entry name" value="SRCR_2"/>
    <property type="match status" value="1"/>
</dbReference>
<dbReference type="PROSITE" id="PS50068">
    <property type="entry name" value="LDLRA_2"/>
    <property type="match status" value="1"/>
</dbReference>
<feature type="disulfide bond" evidence="6">
    <location>
        <begin position="125"/>
        <end position="140"/>
    </location>
</feature>
<comment type="caution">
    <text evidence="7">Lacks conserved residue(s) required for the propagation of feature annotation.</text>
</comment>
<keyword evidence="14" id="KW-1185">Reference proteome</keyword>
<keyword evidence="10" id="KW-0812">Transmembrane</keyword>
<feature type="region of interest" description="Disordered" evidence="9">
    <location>
        <begin position="1"/>
        <end position="28"/>
    </location>
</feature>
<dbReference type="GO" id="GO:0006508">
    <property type="term" value="P:proteolysis"/>
    <property type="evidence" value="ECO:0007669"/>
    <property type="project" value="UniProtKB-KW"/>
</dbReference>